<dbReference type="Gene3D" id="3.10.20.90">
    <property type="entry name" value="Phosphatidylinositol 3-kinase Catalytic Subunit, Chain A, domain 1"/>
    <property type="match status" value="1"/>
</dbReference>
<dbReference type="PANTHER" id="PTHR14942:SF2">
    <property type="entry name" value="UBIQUITIN-LIKE SUPERFAMILY PROTEIN"/>
    <property type="match status" value="1"/>
</dbReference>
<sequence length="286" mass="32365">MPQYSSNQVLENKNYCSNFGCNRNNGVNRKAQFDINRPSPFTIASSLPPLLPEKRSYWKRVSFGKFSSQPIRLSILKLDGSTFDVTVMKKATVAKLKQAVEASFNHMHRQGDCNISWSHVWGHFCLCFEHMKLLRDRDPVTRYRIKNGDQLQFVRHTPIYTIAGETSTKLTYSQNESQGSSSISNSCGNMKYKQNLIKNEVSEGYNKGFGASNKLQSSRKGLFSDRRQEVSTKRNYHVVRLGQPLPCNDANTNRRRDASCGVDAFSSGTFSDYVGGFGYPTGYCLK</sequence>
<dbReference type="OrthoDB" id="72819at2759"/>
<keyword evidence="3" id="KW-1185">Reference proteome</keyword>
<name>A0A5N6N2N3_9ASTR</name>
<evidence type="ECO:0000313" key="2">
    <source>
        <dbReference type="EMBL" id="KAD4384539.1"/>
    </source>
</evidence>
<dbReference type="InterPro" id="IPR029071">
    <property type="entry name" value="Ubiquitin-like_domsf"/>
</dbReference>
<dbReference type="Proteomes" id="UP000326396">
    <property type="component" value="Linkage Group LG3"/>
</dbReference>
<proteinExistence type="predicted"/>
<reference evidence="2 3" key="1">
    <citation type="submission" date="2019-05" db="EMBL/GenBank/DDBJ databases">
        <title>Mikania micrantha, genome provides insights into the molecular mechanism of rapid growth.</title>
        <authorList>
            <person name="Liu B."/>
        </authorList>
    </citation>
    <scope>NUCLEOTIDE SEQUENCE [LARGE SCALE GENOMIC DNA]</scope>
    <source>
        <strain evidence="2">NLD-2019</strain>
        <tissue evidence="2">Leaf</tissue>
    </source>
</reference>
<dbReference type="SUPFAM" id="SSF54236">
    <property type="entry name" value="Ubiquitin-like"/>
    <property type="match status" value="1"/>
</dbReference>
<dbReference type="AlphaFoldDB" id="A0A5N6N2N3"/>
<dbReference type="Pfam" id="PF18036">
    <property type="entry name" value="Ubiquitin_4"/>
    <property type="match status" value="1"/>
</dbReference>
<protein>
    <recommendedName>
        <fullName evidence="1">SNRNP25 ubiquitin-like domain-containing protein</fullName>
    </recommendedName>
</protein>
<feature type="domain" description="SNRNP25 ubiquitin-like" evidence="1">
    <location>
        <begin position="71"/>
        <end position="156"/>
    </location>
</feature>
<evidence type="ECO:0000313" key="3">
    <source>
        <dbReference type="Proteomes" id="UP000326396"/>
    </source>
</evidence>
<dbReference type="InterPro" id="IPR039690">
    <property type="entry name" value="SNRNP25"/>
</dbReference>
<organism evidence="2 3">
    <name type="scientific">Mikania micrantha</name>
    <name type="common">bitter vine</name>
    <dbReference type="NCBI Taxonomy" id="192012"/>
    <lineage>
        <taxon>Eukaryota</taxon>
        <taxon>Viridiplantae</taxon>
        <taxon>Streptophyta</taxon>
        <taxon>Embryophyta</taxon>
        <taxon>Tracheophyta</taxon>
        <taxon>Spermatophyta</taxon>
        <taxon>Magnoliopsida</taxon>
        <taxon>eudicotyledons</taxon>
        <taxon>Gunneridae</taxon>
        <taxon>Pentapetalae</taxon>
        <taxon>asterids</taxon>
        <taxon>campanulids</taxon>
        <taxon>Asterales</taxon>
        <taxon>Asteraceae</taxon>
        <taxon>Asteroideae</taxon>
        <taxon>Heliantheae alliance</taxon>
        <taxon>Eupatorieae</taxon>
        <taxon>Mikania</taxon>
    </lineage>
</organism>
<accession>A0A5N6N2N3</accession>
<dbReference type="EMBL" id="SZYD01000013">
    <property type="protein sequence ID" value="KAD4384539.1"/>
    <property type="molecule type" value="Genomic_DNA"/>
</dbReference>
<gene>
    <name evidence="2" type="ORF">E3N88_24707</name>
</gene>
<dbReference type="CDD" id="cd17058">
    <property type="entry name" value="Ubl_SNRNP25"/>
    <property type="match status" value="1"/>
</dbReference>
<dbReference type="InterPro" id="IPR040610">
    <property type="entry name" value="SNRNP25_ubiquitin"/>
</dbReference>
<comment type="caution">
    <text evidence="2">The sequence shown here is derived from an EMBL/GenBank/DDBJ whole genome shotgun (WGS) entry which is preliminary data.</text>
</comment>
<dbReference type="PANTHER" id="PTHR14942">
    <property type="entry name" value="U11/U12 SMALL NUCLEAR RIBONUCLEOPROTEIN 25 KDA PROTEIN"/>
    <property type="match status" value="1"/>
</dbReference>
<dbReference type="GO" id="GO:0000398">
    <property type="term" value="P:mRNA splicing, via spliceosome"/>
    <property type="evidence" value="ECO:0007669"/>
    <property type="project" value="InterPro"/>
</dbReference>
<evidence type="ECO:0000259" key="1">
    <source>
        <dbReference type="Pfam" id="PF18036"/>
    </source>
</evidence>